<evidence type="ECO:0000313" key="2">
    <source>
        <dbReference type="EMBL" id="EYC15926.1"/>
    </source>
</evidence>
<dbReference type="PANTHER" id="PTHR33995:SF7">
    <property type="entry name" value="BURSICON SUBUNIT ALPHA-RELATED"/>
    <property type="match status" value="1"/>
</dbReference>
<organism evidence="2 3">
    <name type="scientific">Ancylostoma ceylanicum</name>
    <dbReference type="NCBI Taxonomy" id="53326"/>
    <lineage>
        <taxon>Eukaryota</taxon>
        <taxon>Metazoa</taxon>
        <taxon>Ecdysozoa</taxon>
        <taxon>Nematoda</taxon>
        <taxon>Chromadorea</taxon>
        <taxon>Rhabditida</taxon>
        <taxon>Rhabditina</taxon>
        <taxon>Rhabditomorpha</taxon>
        <taxon>Strongyloidea</taxon>
        <taxon>Ancylostomatidae</taxon>
        <taxon>Ancylostomatinae</taxon>
        <taxon>Ancylostoma</taxon>
    </lineage>
</organism>
<evidence type="ECO:0000256" key="1">
    <source>
        <dbReference type="SAM" id="MobiDB-lite"/>
    </source>
</evidence>
<gene>
    <name evidence="2" type="primary">Acey_s0035.g3048</name>
    <name evidence="2" type="synonym">Acey-Y95B8A.6</name>
    <name evidence="2" type="ORF">Y032_0035g3048</name>
</gene>
<dbReference type="InterPro" id="IPR029034">
    <property type="entry name" value="Cystine-knot_cytokine"/>
</dbReference>
<accession>A0A016ULZ2</accession>
<dbReference type="AlphaFoldDB" id="A0A016ULZ2"/>
<comment type="caution">
    <text evidence="2">The sequence shown here is derived from an EMBL/GenBank/DDBJ whole genome shotgun (WGS) entry which is preliminary data.</text>
</comment>
<keyword evidence="3" id="KW-1185">Reference proteome</keyword>
<dbReference type="Proteomes" id="UP000024635">
    <property type="component" value="Unassembled WGS sequence"/>
</dbReference>
<protein>
    <submittedName>
        <fullName evidence="2">Uncharacterized protein</fullName>
    </submittedName>
</protein>
<sequence length="232" mass="27135">MVMTGDETPPLPKESERAWWNEDEWEKRERRSILSSNPSRTERRRELENTVKTALRELDRMDRMDRDEVEIDKDEGSGEQSEQEEFPRFDRFFTSELHSDSLLPPRRKRSEDVLAEKNSGTAKDILGTTIALDCHDKREDPQAGYQLCSSCRAVRHLPHSYFPRILNEIICGESTCVQGDGRCAQRFLPLKILHNKGTDKCPKWRLVSIELRTCCDCVIHPFSPFVRYIHRN</sequence>
<feature type="region of interest" description="Disordered" evidence="1">
    <location>
        <begin position="24"/>
        <end position="90"/>
    </location>
</feature>
<dbReference type="OrthoDB" id="5977230at2759"/>
<dbReference type="SUPFAM" id="SSF57501">
    <property type="entry name" value="Cystine-knot cytokines"/>
    <property type="match status" value="1"/>
</dbReference>
<proteinExistence type="predicted"/>
<evidence type="ECO:0000313" key="3">
    <source>
        <dbReference type="Proteomes" id="UP000024635"/>
    </source>
</evidence>
<feature type="compositionally biased region" description="Basic and acidic residues" evidence="1">
    <location>
        <begin position="40"/>
        <end position="66"/>
    </location>
</feature>
<reference evidence="3" key="1">
    <citation type="journal article" date="2015" name="Nat. Genet.">
        <title>The genome and transcriptome of the zoonotic hookworm Ancylostoma ceylanicum identify infection-specific gene families.</title>
        <authorList>
            <person name="Schwarz E.M."/>
            <person name="Hu Y."/>
            <person name="Antoshechkin I."/>
            <person name="Miller M.M."/>
            <person name="Sternberg P.W."/>
            <person name="Aroian R.V."/>
        </authorList>
    </citation>
    <scope>NUCLEOTIDE SEQUENCE</scope>
    <source>
        <strain evidence="3">HY135</strain>
    </source>
</reference>
<dbReference type="PANTHER" id="PTHR33995">
    <property type="entry name" value="PROTEIN CBG18546"/>
    <property type="match status" value="1"/>
</dbReference>
<name>A0A016ULZ2_9BILA</name>
<dbReference type="EMBL" id="JARK01001371">
    <property type="protein sequence ID" value="EYC15926.1"/>
    <property type="molecule type" value="Genomic_DNA"/>
</dbReference>